<evidence type="ECO:0000313" key="2">
    <source>
        <dbReference type="EMBL" id="KAK4803487.1"/>
    </source>
</evidence>
<dbReference type="Proteomes" id="UP001346149">
    <property type="component" value="Unassembled WGS sequence"/>
</dbReference>
<dbReference type="AlphaFoldDB" id="A0AAN7MDZ0"/>
<protein>
    <submittedName>
        <fullName evidence="2">Uncharacterized protein</fullName>
    </submittedName>
</protein>
<dbReference type="EMBL" id="JAXQNO010000001">
    <property type="protein sequence ID" value="KAK4803487.1"/>
    <property type="molecule type" value="Genomic_DNA"/>
</dbReference>
<feature type="compositionally biased region" description="Low complexity" evidence="1">
    <location>
        <begin position="45"/>
        <end position="54"/>
    </location>
</feature>
<evidence type="ECO:0000313" key="3">
    <source>
        <dbReference type="Proteomes" id="UP001346149"/>
    </source>
</evidence>
<name>A0AAN7MDZ0_TRANT</name>
<evidence type="ECO:0000256" key="1">
    <source>
        <dbReference type="SAM" id="MobiDB-lite"/>
    </source>
</evidence>
<feature type="region of interest" description="Disordered" evidence="1">
    <location>
        <begin position="41"/>
        <end position="65"/>
    </location>
</feature>
<sequence length="65" mass="7113">MVQQGKYRVSQYYTYDFYQTKTRGTDPIGWQSTSLISVTSPFDARSGTASCTRSGGRRSGGPPPA</sequence>
<proteinExistence type="predicted"/>
<gene>
    <name evidence="2" type="ORF">SAY86_003304</name>
</gene>
<reference evidence="2 3" key="1">
    <citation type="journal article" date="2023" name="Hortic Res">
        <title>Pangenome of water caltrop reveals structural variations and asymmetric subgenome divergence after allopolyploidization.</title>
        <authorList>
            <person name="Zhang X."/>
            <person name="Chen Y."/>
            <person name="Wang L."/>
            <person name="Yuan Y."/>
            <person name="Fang M."/>
            <person name="Shi L."/>
            <person name="Lu R."/>
            <person name="Comes H.P."/>
            <person name="Ma Y."/>
            <person name="Chen Y."/>
            <person name="Huang G."/>
            <person name="Zhou Y."/>
            <person name="Zheng Z."/>
            <person name="Qiu Y."/>
        </authorList>
    </citation>
    <scope>NUCLEOTIDE SEQUENCE [LARGE SCALE GENOMIC DNA]</scope>
    <source>
        <strain evidence="2">F231</strain>
    </source>
</reference>
<accession>A0AAN7MDZ0</accession>
<organism evidence="2 3">
    <name type="scientific">Trapa natans</name>
    <name type="common">Water chestnut</name>
    <dbReference type="NCBI Taxonomy" id="22666"/>
    <lineage>
        <taxon>Eukaryota</taxon>
        <taxon>Viridiplantae</taxon>
        <taxon>Streptophyta</taxon>
        <taxon>Embryophyta</taxon>
        <taxon>Tracheophyta</taxon>
        <taxon>Spermatophyta</taxon>
        <taxon>Magnoliopsida</taxon>
        <taxon>eudicotyledons</taxon>
        <taxon>Gunneridae</taxon>
        <taxon>Pentapetalae</taxon>
        <taxon>rosids</taxon>
        <taxon>malvids</taxon>
        <taxon>Myrtales</taxon>
        <taxon>Lythraceae</taxon>
        <taxon>Trapa</taxon>
    </lineage>
</organism>
<comment type="caution">
    <text evidence="2">The sequence shown here is derived from an EMBL/GenBank/DDBJ whole genome shotgun (WGS) entry which is preliminary data.</text>
</comment>
<keyword evidence="3" id="KW-1185">Reference proteome</keyword>